<evidence type="ECO:0000256" key="9">
    <source>
        <dbReference type="ARBA" id="ARBA00023136"/>
    </source>
</evidence>
<feature type="region of interest" description="Disordered" evidence="11">
    <location>
        <begin position="38"/>
        <end position="63"/>
    </location>
</feature>
<name>A0A060SGJ8_PYCCI</name>
<comment type="similarity">
    <text evidence="2 10">Belongs to the cation transport ATPase (P-type) (TC 3.A.3) family. Type IB subfamily.</text>
</comment>
<evidence type="ECO:0000313" key="13">
    <source>
        <dbReference type="EMBL" id="CDO71344.1"/>
    </source>
</evidence>
<feature type="domain" description="HMA" evidence="12">
    <location>
        <begin position="71"/>
        <end position="136"/>
    </location>
</feature>
<dbReference type="PRINTS" id="PR00119">
    <property type="entry name" value="CATATPASE"/>
</dbReference>
<proteinExistence type="inferred from homology"/>
<dbReference type="Gene3D" id="3.30.70.100">
    <property type="match status" value="1"/>
</dbReference>
<dbReference type="InterPro" id="IPR023214">
    <property type="entry name" value="HAD_sf"/>
</dbReference>
<dbReference type="PANTHER" id="PTHR43520">
    <property type="entry name" value="ATP7, ISOFORM B"/>
    <property type="match status" value="1"/>
</dbReference>
<keyword evidence="3 10" id="KW-0812">Transmembrane</keyword>
<dbReference type="Proteomes" id="UP000029665">
    <property type="component" value="Unassembled WGS sequence"/>
</dbReference>
<dbReference type="PANTHER" id="PTHR43520:SF32">
    <property type="entry name" value="COPPER RESISTANCE P-TYPE ATPASE (EUROFUNG)"/>
    <property type="match status" value="1"/>
</dbReference>
<dbReference type="InterPro" id="IPR006121">
    <property type="entry name" value="HMA_dom"/>
</dbReference>
<dbReference type="Pfam" id="PF00403">
    <property type="entry name" value="HMA"/>
    <property type="match status" value="1"/>
</dbReference>
<evidence type="ECO:0000259" key="12">
    <source>
        <dbReference type="PROSITE" id="PS50846"/>
    </source>
</evidence>
<dbReference type="Gene3D" id="3.40.1110.10">
    <property type="entry name" value="Calcium-transporting ATPase, cytoplasmic domain N"/>
    <property type="match status" value="1"/>
</dbReference>
<dbReference type="NCBIfam" id="TIGR01494">
    <property type="entry name" value="ATPase_P-type"/>
    <property type="match status" value="2"/>
</dbReference>
<feature type="compositionally biased region" description="Basic and acidic residues" evidence="11">
    <location>
        <begin position="42"/>
        <end position="63"/>
    </location>
</feature>
<gene>
    <name evidence="13" type="ORF">BN946_scf184908.g102</name>
</gene>
<dbReference type="GO" id="GO:0043682">
    <property type="term" value="F:P-type divalent copper transporter activity"/>
    <property type="evidence" value="ECO:0007669"/>
    <property type="project" value="TreeGrafter"/>
</dbReference>
<dbReference type="Gene3D" id="2.70.150.10">
    <property type="entry name" value="Calcium-transporting ATPase, cytoplasmic transduction domain A"/>
    <property type="match status" value="1"/>
</dbReference>
<dbReference type="PROSITE" id="PS50846">
    <property type="entry name" value="HMA_2"/>
    <property type="match status" value="1"/>
</dbReference>
<feature type="transmembrane region" description="Helical" evidence="10">
    <location>
        <begin position="973"/>
        <end position="995"/>
    </location>
</feature>
<feature type="transmembrane region" description="Helical" evidence="10">
    <location>
        <begin position="1001"/>
        <end position="1022"/>
    </location>
</feature>
<dbReference type="Pfam" id="PF00122">
    <property type="entry name" value="E1-E2_ATPase"/>
    <property type="match status" value="1"/>
</dbReference>
<dbReference type="InterPro" id="IPR023298">
    <property type="entry name" value="ATPase_P-typ_TM_dom_sf"/>
</dbReference>
<dbReference type="GO" id="GO:0016020">
    <property type="term" value="C:membrane"/>
    <property type="evidence" value="ECO:0007669"/>
    <property type="project" value="UniProtKB-SubCell"/>
</dbReference>
<dbReference type="InterPro" id="IPR027256">
    <property type="entry name" value="P-typ_ATPase_IB"/>
</dbReference>
<evidence type="ECO:0000256" key="11">
    <source>
        <dbReference type="SAM" id="MobiDB-lite"/>
    </source>
</evidence>
<dbReference type="SUPFAM" id="SSF55008">
    <property type="entry name" value="HMA, heavy metal-associated domain"/>
    <property type="match status" value="1"/>
</dbReference>
<evidence type="ECO:0000256" key="6">
    <source>
        <dbReference type="ARBA" id="ARBA00022840"/>
    </source>
</evidence>
<dbReference type="PROSITE" id="PS01047">
    <property type="entry name" value="HMA_1"/>
    <property type="match status" value="1"/>
</dbReference>
<evidence type="ECO:0000256" key="2">
    <source>
        <dbReference type="ARBA" id="ARBA00006024"/>
    </source>
</evidence>
<evidence type="ECO:0000256" key="1">
    <source>
        <dbReference type="ARBA" id="ARBA00004141"/>
    </source>
</evidence>
<feature type="transmembrane region" description="Helical" evidence="10">
    <location>
        <begin position="256"/>
        <end position="280"/>
    </location>
</feature>
<dbReference type="GO" id="GO:0005524">
    <property type="term" value="F:ATP binding"/>
    <property type="evidence" value="ECO:0007669"/>
    <property type="project" value="UniProtKB-UniRule"/>
</dbReference>
<feature type="transmembrane region" description="Helical" evidence="10">
    <location>
        <begin position="393"/>
        <end position="412"/>
    </location>
</feature>
<comment type="caution">
    <text evidence="13">The sequence shown here is derived from an EMBL/GenBank/DDBJ whole genome shotgun (WGS) entry which is preliminary data.</text>
</comment>
<evidence type="ECO:0000256" key="4">
    <source>
        <dbReference type="ARBA" id="ARBA00022723"/>
    </source>
</evidence>
<feature type="transmembrane region" description="Helical" evidence="10">
    <location>
        <begin position="303"/>
        <end position="322"/>
    </location>
</feature>
<evidence type="ECO:0000256" key="3">
    <source>
        <dbReference type="ARBA" id="ARBA00022692"/>
    </source>
</evidence>
<dbReference type="FunFam" id="3.30.70.100:FF:000001">
    <property type="entry name" value="ATPase copper transporting beta"/>
    <property type="match status" value="1"/>
</dbReference>
<evidence type="ECO:0000256" key="5">
    <source>
        <dbReference type="ARBA" id="ARBA00022741"/>
    </source>
</evidence>
<feature type="transmembrane region" description="Helical" evidence="10">
    <location>
        <begin position="629"/>
        <end position="653"/>
    </location>
</feature>
<dbReference type="InterPro" id="IPR059000">
    <property type="entry name" value="ATPase_P-type_domA"/>
</dbReference>
<dbReference type="InterPro" id="IPR036163">
    <property type="entry name" value="HMA_dom_sf"/>
</dbReference>
<dbReference type="SUPFAM" id="SSF56784">
    <property type="entry name" value="HAD-like"/>
    <property type="match status" value="1"/>
</dbReference>
<comment type="subcellular location">
    <subcellularLocation>
        <location evidence="1">Membrane</location>
        <topology evidence="1">Multi-pass membrane protein</topology>
    </subcellularLocation>
</comment>
<evidence type="ECO:0000256" key="8">
    <source>
        <dbReference type="ARBA" id="ARBA00022989"/>
    </source>
</evidence>
<dbReference type="GO" id="GO:0016887">
    <property type="term" value="F:ATP hydrolysis activity"/>
    <property type="evidence" value="ECO:0007669"/>
    <property type="project" value="InterPro"/>
</dbReference>
<keyword evidence="4 10" id="KW-0479">Metal-binding</keyword>
<dbReference type="Gene3D" id="3.40.50.1000">
    <property type="entry name" value="HAD superfamily/HAD-like"/>
    <property type="match status" value="1"/>
</dbReference>
<dbReference type="PRINTS" id="PR00120">
    <property type="entry name" value="HATPASE"/>
</dbReference>
<keyword evidence="6 10" id="KW-0067">ATP-binding</keyword>
<organism evidence="13 14">
    <name type="scientific">Pycnoporus cinnabarinus</name>
    <name type="common">Cinnabar-red polypore</name>
    <name type="synonym">Trametes cinnabarina</name>
    <dbReference type="NCBI Taxonomy" id="5643"/>
    <lineage>
        <taxon>Eukaryota</taxon>
        <taxon>Fungi</taxon>
        <taxon>Dikarya</taxon>
        <taxon>Basidiomycota</taxon>
        <taxon>Agaricomycotina</taxon>
        <taxon>Agaricomycetes</taxon>
        <taxon>Polyporales</taxon>
        <taxon>Polyporaceae</taxon>
        <taxon>Trametes</taxon>
    </lineage>
</organism>
<dbReference type="SUPFAM" id="SSF81653">
    <property type="entry name" value="Calcium ATPase, transduction domain A"/>
    <property type="match status" value="1"/>
</dbReference>
<dbReference type="SUPFAM" id="SSF81665">
    <property type="entry name" value="Calcium ATPase, transmembrane domain M"/>
    <property type="match status" value="1"/>
</dbReference>
<evidence type="ECO:0000313" key="14">
    <source>
        <dbReference type="Proteomes" id="UP000029665"/>
    </source>
</evidence>
<keyword evidence="9 10" id="KW-0472">Membrane</keyword>
<keyword evidence="8 10" id="KW-1133">Transmembrane helix</keyword>
<dbReference type="InterPro" id="IPR036412">
    <property type="entry name" value="HAD-like_sf"/>
</dbReference>
<evidence type="ECO:0000256" key="10">
    <source>
        <dbReference type="RuleBase" id="RU362081"/>
    </source>
</evidence>
<accession>A0A060SGJ8</accession>
<dbReference type="InterPro" id="IPR017969">
    <property type="entry name" value="Heavy-metal-associated_CS"/>
</dbReference>
<dbReference type="CDD" id="cd00371">
    <property type="entry name" value="HMA"/>
    <property type="match status" value="1"/>
</dbReference>
<dbReference type="GO" id="GO:0055070">
    <property type="term" value="P:copper ion homeostasis"/>
    <property type="evidence" value="ECO:0007669"/>
    <property type="project" value="TreeGrafter"/>
</dbReference>
<sequence>MTFVSASQTLPYLRRADDATVKDMGDLPSLDALAVTPSGLQKDSHETEQASQKNEEKSSSNEYHQHAECPCRVDLSVDGMTCASCINTITALLSDIPGVSNIVVSLLSKSATAVVHSRDLVPQLTEAIDDAGYEAVVVSIQPAQIEASNVQDTAVRTLSFRVEGMSTHDCPEKVLTALEAFGSQLAVEEPIFSYTNPILTISYTPRQPDLTVRSIISAIQNAEGMGGTGRLAVTIHRPLSLEDRARSMQRGEQGNLLLRFVSSAVVAIPTFVIGVVYASLVPSSSSTRRWLEAPIWRGNASRVQWALFILATPVMFYSAGMFHRRCLKELYALWRKGSRVPLKRSYDALTQTPVGLRYSQVSSGVSVAYFASIALLVLAALQNPSPSGRGDTTTYFDSVVFLTTFLLAGRFLEAISKSRAADAITALGELHPACALLVVSQESASPSLAALPALHSKDSDSDAQRMEEGDVVEKFDSMVKDGATVVKIDAELLEVGDLVRVLHGASPPADGTVVAGDCGAFDESSLTGESRLVKKSVGDKVFVGTISKAGVVDIRVDKIGGQTMLDHIVQVVREGQTRRAPIERVADIITGYFVPVVTLLASVTWIIWLSLGFGGALPPDYLDIEVGGWAVWSLEFAIAVFVVACPCGIALAAPTALLVGSGLAAQHGILARGGGEAFQETAQLDLIVFDKTGTLTEGGNPKVTDVQLFSDQSTDRRLSSQAVLGMAMELETGSSHPLATAIRRYCTDSGGTPCSAASVHETPGRGIRGSFNSLGYEVALGNEAWIEAHEVQVDGKVSALLNTWKAEGKSVAILAAWPTDLGLANSPAHCAVLAAFAIADPVRPEAKEVVMQLQAQGLGTWMISGDNVMTAKAVASSKVQWLQQVGMKRPAGSFTRIFGRRGVNSERCVVAMVGDGINDAPALTVADVGIAIGSGSDVAIASASFILVSSNLRSLLILCDLSRTVFNRVKFNFFWASVYNLVALPVAAGVIYPAGHARLPPVWASLAMALSSVSVVCSSLLLRLYREPKISS</sequence>
<feature type="transmembrane region" description="Helical" evidence="10">
    <location>
        <begin position="361"/>
        <end position="381"/>
    </location>
</feature>
<dbReference type="GO" id="GO:0005507">
    <property type="term" value="F:copper ion binding"/>
    <property type="evidence" value="ECO:0007669"/>
    <property type="project" value="TreeGrafter"/>
</dbReference>
<evidence type="ECO:0000256" key="7">
    <source>
        <dbReference type="ARBA" id="ARBA00022967"/>
    </source>
</evidence>
<reference evidence="13" key="1">
    <citation type="submission" date="2014-01" db="EMBL/GenBank/DDBJ databases">
        <title>The genome of the white-rot fungus Pycnoporus cinnabarinus: a basidiomycete model with a versatile arsenal for lignocellulosic biomass breakdown.</title>
        <authorList>
            <person name="Levasseur A."/>
            <person name="Lomascolo A."/>
            <person name="Ruiz-Duenas F.J."/>
            <person name="Uzan E."/>
            <person name="Piumi F."/>
            <person name="Kues U."/>
            <person name="Ram A.F.J."/>
            <person name="Murat C."/>
            <person name="Haon M."/>
            <person name="Benoit I."/>
            <person name="Arfi Y."/>
            <person name="Chevret D."/>
            <person name="Drula E."/>
            <person name="Kwon M.J."/>
            <person name="Gouret P."/>
            <person name="Lesage-Meessen L."/>
            <person name="Lombard V."/>
            <person name="Mariette J."/>
            <person name="Noirot C."/>
            <person name="Park J."/>
            <person name="Patyshakuliyeva A."/>
            <person name="Wieneger R.A.B."/>
            <person name="Wosten H.A.B."/>
            <person name="Martin F."/>
            <person name="Coutinho P.M."/>
            <person name="de Vries R."/>
            <person name="Martinez A.T."/>
            <person name="Klopp C."/>
            <person name="Pontarotti P."/>
            <person name="Henrissat B."/>
            <person name="Record E."/>
        </authorList>
    </citation>
    <scope>NUCLEOTIDE SEQUENCE [LARGE SCALE GENOMIC DNA]</scope>
    <source>
        <strain evidence="13">BRFM137</strain>
    </source>
</reference>
<keyword evidence="5 10" id="KW-0547">Nucleotide-binding</keyword>
<keyword evidence="7" id="KW-1278">Translocase</keyword>
<dbReference type="InterPro" id="IPR008250">
    <property type="entry name" value="ATPase_P-typ_transduc_dom_A_sf"/>
</dbReference>
<dbReference type="InterPro" id="IPR001757">
    <property type="entry name" value="P_typ_ATPase"/>
</dbReference>
<protein>
    <recommendedName>
        <fullName evidence="12">HMA domain-containing protein</fullName>
    </recommendedName>
</protein>
<dbReference type="OrthoDB" id="432719at2759"/>
<dbReference type="PROSITE" id="PS00154">
    <property type="entry name" value="ATPASE_E1_E2"/>
    <property type="match status" value="1"/>
</dbReference>
<feature type="transmembrane region" description="Helical" evidence="10">
    <location>
        <begin position="588"/>
        <end position="609"/>
    </location>
</feature>
<dbReference type="Pfam" id="PF00702">
    <property type="entry name" value="Hydrolase"/>
    <property type="match status" value="1"/>
</dbReference>
<dbReference type="NCBIfam" id="TIGR01525">
    <property type="entry name" value="ATPase-IB_hvy"/>
    <property type="match status" value="1"/>
</dbReference>
<dbReference type="InterPro" id="IPR023299">
    <property type="entry name" value="ATPase_P-typ_cyto_dom_N"/>
</dbReference>
<dbReference type="AlphaFoldDB" id="A0A060SGJ8"/>
<dbReference type="EMBL" id="CCBP010000100">
    <property type="protein sequence ID" value="CDO71344.1"/>
    <property type="molecule type" value="Genomic_DNA"/>
</dbReference>
<keyword evidence="14" id="KW-1185">Reference proteome</keyword>
<dbReference type="OMA" id="DVIRVPH"/>
<dbReference type="STRING" id="5643.A0A060SGJ8"/>
<dbReference type="HOGENOM" id="CLU_001771_0_2_1"/>
<dbReference type="InterPro" id="IPR018303">
    <property type="entry name" value="ATPase_P-typ_P_site"/>
</dbReference>